<sequence length="340" mass="36629">MRRIRALFALFALLIGGAMAGSTGACAHEVRPAFLEITARADGKADVTWKQPSIGMLVVPLRPRISGGLIDGKASRVESATNFEIRHWDGVDIGTNGLNGREVRVDGLDQTITDTLVLIQLANGDEESRVLTPGEPAMTIDAHAGAAVPAYLVLGIEHILTGIDHLLFVFGLLLLSSGWRQLLRTITAFTIAHSITLALTALHVMALDPALVEAMVAWSILFLAVELVRKQRGVDGLTQRQPWLVAFGFGLLHGAAFAGALKQIGLPQGNIPASLFLFNVGVEIGQLLFVAAVMAALWGLKRLRWPAATPRIAWTAASYAIGSFSFFWFLERLHAVIDFA</sequence>
<keyword evidence="1" id="KW-0472">Membrane</keyword>
<comment type="caution">
    <text evidence="3">The sequence shown here is derived from an EMBL/GenBank/DDBJ whole genome shotgun (WGS) entry which is preliminary data.</text>
</comment>
<feature type="transmembrane region" description="Helical" evidence="1">
    <location>
        <begin position="210"/>
        <end position="229"/>
    </location>
</feature>
<dbReference type="RefSeq" id="WP_169493123.1">
    <property type="nucleotide sequence ID" value="NZ_JABBGM010000003.1"/>
</dbReference>
<keyword evidence="2" id="KW-0732">Signal</keyword>
<gene>
    <name evidence="3" type="ORF">HHL27_09290</name>
</gene>
<evidence type="ECO:0000313" key="4">
    <source>
        <dbReference type="Proteomes" id="UP000583556"/>
    </source>
</evidence>
<dbReference type="PROSITE" id="PS51257">
    <property type="entry name" value="PROKAR_LIPOPROTEIN"/>
    <property type="match status" value="1"/>
</dbReference>
<dbReference type="AlphaFoldDB" id="A0A7Y0G964"/>
<proteinExistence type="predicted"/>
<name>A0A7Y0G964_9SPHN</name>
<feature type="chain" id="PRO_5030763542" evidence="2">
    <location>
        <begin position="21"/>
        <end position="340"/>
    </location>
</feature>
<feature type="transmembrane region" description="Helical" evidence="1">
    <location>
        <begin position="241"/>
        <end position="261"/>
    </location>
</feature>
<dbReference type="Proteomes" id="UP000583556">
    <property type="component" value="Unassembled WGS sequence"/>
</dbReference>
<dbReference type="EMBL" id="JABBGM010000003">
    <property type="protein sequence ID" value="NML93861.1"/>
    <property type="molecule type" value="Genomic_DNA"/>
</dbReference>
<feature type="transmembrane region" description="Helical" evidence="1">
    <location>
        <begin position="150"/>
        <end position="175"/>
    </location>
</feature>
<reference evidence="3 4" key="1">
    <citation type="submission" date="2020-04" db="EMBL/GenBank/DDBJ databases">
        <title>Novosphingobium sp. TW-4 isolated from soil.</title>
        <authorList>
            <person name="Dahal R.H."/>
            <person name="Chaudhary D.K."/>
        </authorList>
    </citation>
    <scope>NUCLEOTIDE SEQUENCE [LARGE SCALE GENOMIC DNA]</scope>
    <source>
        <strain evidence="3 4">TW-4</strain>
    </source>
</reference>
<organism evidence="3 4">
    <name type="scientific">Novosphingobium olei</name>
    <dbReference type="NCBI Taxonomy" id="2728851"/>
    <lineage>
        <taxon>Bacteria</taxon>
        <taxon>Pseudomonadati</taxon>
        <taxon>Pseudomonadota</taxon>
        <taxon>Alphaproteobacteria</taxon>
        <taxon>Sphingomonadales</taxon>
        <taxon>Sphingomonadaceae</taxon>
        <taxon>Novosphingobium</taxon>
    </lineage>
</organism>
<feature type="transmembrane region" description="Helical" evidence="1">
    <location>
        <begin position="182"/>
        <end position="204"/>
    </location>
</feature>
<keyword evidence="4" id="KW-1185">Reference proteome</keyword>
<accession>A0A7Y0G964</accession>
<protein>
    <submittedName>
        <fullName evidence="3">HupE/UreJ family protein</fullName>
    </submittedName>
</protein>
<feature type="transmembrane region" description="Helical" evidence="1">
    <location>
        <begin position="273"/>
        <end position="300"/>
    </location>
</feature>
<keyword evidence="1" id="KW-0812">Transmembrane</keyword>
<feature type="transmembrane region" description="Helical" evidence="1">
    <location>
        <begin position="312"/>
        <end position="330"/>
    </location>
</feature>
<evidence type="ECO:0000313" key="3">
    <source>
        <dbReference type="EMBL" id="NML93861.1"/>
    </source>
</evidence>
<evidence type="ECO:0000256" key="1">
    <source>
        <dbReference type="SAM" id="Phobius"/>
    </source>
</evidence>
<keyword evidence="1" id="KW-1133">Transmembrane helix</keyword>
<evidence type="ECO:0000256" key="2">
    <source>
        <dbReference type="SAM" id="SignalP"/>
    </source>
</evidence>
<feature type="signal peptide" evidence="2">
    <location>
        <begin position="1"/>
        <end position="20"/>
    </location>
</feature>
<dbReference type="Pfam" id="PF13795">
    <property type="entry name" value="HupE_UreJ_2"/>
    <property type="match status" value="1"/>
</dbReference>
<dbReference type="InterPro" id="IPR032809">
    <property type="entry name" value="Put_HupE_UreJ"/>
</dbReference>